<reference evidence="2 3" key="1">
    <citation type="submission" date="2017-06" db="EMBL/GenBank/DDBJ databases">
        <authorList>
            <consortium name="Pathogen Informatics"/>
        </authorList>
    </citation>
    <scope>NUCLEOTIDE SEQUENCE [LARGE SCALE GENOMIC DNA]</scope>
    <source>
        <strain evidence="2 3">NCTC11291</strain>
    </source>
</reference>
<dbReference type="OrthoDB" id="9795813at2"/>
<feature type="transmembrane region" description="Helical" evidence="1">
    <location>
        <begin position="53"/>
        <end position="72"/>
    </location>
</feature>
<keyword evidence="1" id="KW-1133">Transmembrane helix</keyword>
<proteinExistence type="predicted"/>
<dbReference type="AlphaFoldDB" id="A0A239XA54"/>
<dbReference type="Pfam" id="PF09515">
    <property type="entry name" value="Thia_YuaJ"/>
    <property type="match status" value="1"/>
</dbReference>
<name>A0A239XA54_STRAI</name>
<keyword evidence="1" id="KW-0472">Membrane</keyword>
<evidence type="ECO:0000256" key="1">
    <source>
        <dbReference type="SAM" id="Phobius"/>
    </source>
</evidence>
<feature type="transmembrane region" description="Helical" evidence="1">
    <location>
        <begin position="110"/>
        <end position="128"/>
    </location>
</feature>
<dbReference type="KEGG" id="saco:SAME_01717"/>
<dbReference type="GO" id="GO:0015234">
    <property type="term" value="F:thiamine transmembrane transporter activity"/>
    <property type="evidence" value="ECO:0007669"/>
    <property type="project" value="InterPro"/>
</dbReference>
<dbReference type="RefSeq" id="WP_095123227.1">
    <property type="nucleotide sequence ID" value="NZ_LT906454.1"/>
</dbReference>
<gene>
    <name evidence="2" type="primary">thiT</name>
    <name evidence="2" type="ORF">SAMEA4504048_01717</name>
</gene>
<dbReference type="InterPro" id="IPR012651">
    <property type="entry name" value="Thia_Transptr_ThiT"/>
</dbReference>
<feature type="transmembrane region" description="Helical" evidence="1">
    <location>
        <begin position="148"/>
        <end position="175"/>
    </location>
</feature>
<evidence type="ECO:0000313" key="3">
    <source>
        <dbReference type="Proteomes" id="UP000215144"/>
    </source>
</evidence>
<keyword evidence="1" id="KW-0812">Transmembrane</keyword>
<dbReference type="GO" id="GO:0005886">
    <property type="term" value="C:plasma membrane"/>
    <property type="evidence" value="ECO:0007669"/>
    <property type="project" value="InterPro"/>
</dbReference>
<dbReference type="Proteomes" id="UP000215144">
    <property type="component" value="Chromosome 1"/>
</dbReference>
<feature type="transmembrane region" description="Helical" evidence="1">
    <location>
        <begin position="30"/>
        <end position="46"/>
    </location>
</feature>
<dbReference type="EMBL" id="LT906454">
    <property type="protein sequence ID" value="SNV43577.1"/>
    <property type="molecule type" value="Genomic_DNA"/>
</dbReference>
<feature type="transmembrane region" description="Helical" evidence="1">
    <location>
        <begin position="5"/>
        <end position="24"/>
    </location>
</feature>
<feature type="transmembrane region" description="Helical" evidence="1">
    <location>
        <begin position="78"/>
        <end position="98"/>
    </location>
</feature>
<dbReference type="Gene3D" id="1.10.1760.20">
    <property type="match status" value="1"/>
</dbReference>
<accession>A0A239XA54</accession>
<dbReference type="NCBIfam" id="TIGR02357">
    <property type="entry name" value="ECF_ThiT_YuaJ"/>
    <property type="match status" value="1"/>
</dbReference>
<protein>
    <submittedName>
        <fullName evidence="2">Putative proton-coupled thiamine transporter YuaJ</fullName>
    </submittedName>
</protein>
<evidence type="ECO:0000313" key="2">
    <source>
        <dbReference type="EMBL" id="SNV43577.1"/>
    </source>
</evidence>
<sequence>MSKNLISLVEAAIFASLAMILSFIPDFASWFSPSFGAIPLVVFSLRRGTKYGLLAGLLWGLLHFALGKVYYLALSQVLIEYILAFLSMGIAGLLATPFQKKLQANQNKQAFITGALAATLAVLTRYFWHFIAGVIFWGSYAPKGTSVYWYSFVVNGTAGLTTLILVLVSLALLITPQAKSFFPAKGH</sequence>
<organism evidence="2 3">
    <name type="scientific">Streptococcus acidominimus</name>
    <dbReference type="NCBI Taxonomy" id="1326"/>
    <lineage>
        <taxon>Bacteria</taxon>
        <taxon>Bacillati</taxon>
        <taxon>Bacillota</taxon>
        <taxon>Bacilli</taxon>
        <taxon>Lactobacillales</taxon>
        <taxon>Streptococcaceae</taxon>
        <taxon>Streptococcus</taxon>
    </lineage>
</organism>